<dbReference type="EMBL" id="CP000612">
    <property type="protein sequence ID" value="ABO49607.1"/>
    <property type="molecule type" value="Genomic_DNA"/>
</dbReference>
<feature type="domain" description="Exonuclease VII large subunit C-terminal" evidence="7">
    <location>
        <begin position="122"/>
        <end position="340"/>
    </location>
</feature>
<dbReference type="InterPro" id="IPR003753">
    <property type="entry name" value="Exonuc_VII_L"/>
</dbReference>
<dbReference type="GO" id="GO:0006308">
    <property type="term" value="P:DNA catabolic process"/>
    <property type="evidence" value="ECO:0007669"/>
    <property type="project" value="UniProtKB-UniRule"/>
</dbReference>
<keyword evidence="1 5" id="KW-0963">Cytoplasm</keyword>
<dbReference type="GO" id="GO:0009318">
    <property type="term" value="C:exodeoxyribonuclease VII complex"/>
    <property type="evidence" value="ECO:0007669"/>
    <property type="project" value="UniProtKB-UniRule"/>
</dbReference>
<sequence length="398" mass="43452">MKILSVSDLTKYIKRKLESDSFLANIWVKGEISNLKLHSSGHIYLTLKDKECCLKVVMFRSRARGLVFRPENGMSVIIQGYLSVYERDGSYQLYAEAMEPDGVGALYIALEQLKQKLSAQGYFDKERKRPIPRVPKVIGIVTSPTGAAIQDMLNIIGRRWPNVHIIVAPVLVQGEGAANSISRGIIQMNHLGTVDVIIVGRGGGSLEELWAFNTEAVAMAIVQSKIPVISAVGHETDFTVADMVADLRAPTPSAAAELVVPDGKEMSRYLETLEKRLAKGMGGYLERAQQRVVKCLAIPSMQRPFLITGNRQQTLDTLTSNLYRAGKLCIADRTTQLANLAGKLNVLSPLATLSRGYGICTTTGGEIVSDTKGVAVGQTVQVVLHKGKLLCQVEEKTE</sequence>
<keyword evidence="4 5" id="KW-0269">Exonuclease</keyword>
<dbReference type="InterPro" id="IPR025824">
    <property type="entry name" value="OB-fold_nuc-bd_dom"/>
</dbReference>
<dbReference type="GO" id="GO:0008855">
    <property type="term" value="F:exodeoxyribonuclease VII activity"/>
    <property type="evidence" value="ECO:0007669"/>
    <property type="project" value="UniProtKB-UniRule"/>
</dbReference>
<keyword evidence="3 5" id="KW-0378">Hydrolase</keyword>
<reference evidence="9 10" key="1">
    <citation type="submission" date="2007-03" db="EMBL/GenBank/DDBJ databases">
        <title>Complete sequence of Desulfotomaculum reducens MI-1.</title>
        <authorList>
            <consortium name="US DOE Joint Genome Institute"/>
            <person name="Copeland A."/>
            <person name="Lucas S."/>
            <person name="Lapidus A."/>
            <person name="Barry K."/>
            <person name="Detter J.C."/>
            <person name="Glavina del Rio T."/>
            <person name="Hammon N."/>
            <person name="Israni S."/>
            <person name="Dalin E."/>
            <person name="Tice H."/>
            <person name="Pitluck S."/>
            <person name="Sims D."/>
            <person name="Brettin T."/>
            <person name="Bruce D."/>
            <person name="Han C."/>
            <person name="Tapia R."/>
            <person name="Schmutz J."/>
            <person name="Larimer F."/>
            <person name="Land M."/>
            <person name="Hauser L."/>
            <person name="Kyrpides N."/>
            <person name="Kim E."/>
            <person name="Tebo B.M."/>
            <person name="Richardson P."/>
        </authorList>
    </citation>
    <scope>NUCLEOTIDE SEQUENCE [LARGE SCALE GENOMIC DNA]</scope>
    <source>
        <strain evidence="9 10">MI-1</strain>
    </source>
</reference>
<comment type="subunit">
    <text evidence="5">Heterooligomer composed of large and small subunits.</text>
</comment>
<dbReference type="KEGG" id="drm:Dred_1072"/>
<proteinExistence type="inferred from homology"/>
<dbReference type="STRING" id="349161.Dred_1072"/>
<comment type="subcellular location">
    <subcellularLocation>
        <location evidence="5 6">Cytoplasm</location>
    </subcellularLocation>
</comment>
<evidence type="ECO:0000313" key="10">
    <source>
        <dbReference type="Proteomes" id="UP000001556"/>
    </source>
</evidence>
<evidence type="ECO:0000259" key="8">
    <source>
        <dbReference type="Pfam" id="PF13742"/>
    </source>
</evidence>
<comment type="function">
    <text evidence="5">Bidirectionally degrades single-stranded DNA into large acid-insoluble oligonucleotides, which are then degraded further into small acid-soluble oligonucleotides.</text>
</comment>
<feature type="domain" description="OB-fold nucleic acid binding" evidence="8">
    <location>
        <begin position="4"/>
        <end position="99"/>
    </location>
</feature>
<keyword evidence="2 5" id="KW-0540">Nuclease</keyword>
<keyword evidence="10" id="KW-1185">Reference proteome</keyword>
<dbReference type="HOGENOM" id="CLU_023625_3_1_9"/>
<dbReference type="EC" id="3.1.11.6" evidence="5"/>
<protein>
    <recommendedName>
        <fullName evidence="5">Exodeoxyribonuclease 7 large subunit</fullName>
        <ecNumber evidence="5">3.1.11.6</ecNumber>
    </recommendedName>
    <alternativeName>
        <fullName evidence="5">Exodeoxyribonuclease VII large subunit</fullName>
        <shortName evidence="5">Exonuclease VII large subunit</shortName>
    </alternativeName>
</protein>
<name>A4J3F4_DESRM</name>
<dbReference type="GO" id="GO:0005737">
    <property type="term" value="C:cytoplasm"/>
    <property type="evidence" value="ECO:0007669"/>
    <property type="project" value="UniProtKB-SubCell"/>
</dbReference>
<comment type="similarity">
    <text evidence="5 6">Belongs to the XseA family.</text>
</comment>
<dbReference type="InterPro" id="IPR020579">
    <property type="entry name" value="Exonuc_VII_lsu_C"/>
</dbReference>
<dbReference type="Pfam" id="PF13742">
    <property type="entry name" value="tRNA_anti_2"/>
    <property type="match status" value="1"/>
</dbReference>
<evidence type="ECO:0000256" key="5">
    <source>
        <dbReference type="HAMAP-Rule" id="MF_00378"/>
    </source>
</evidence>
<gene>
    <name evidence="5" type="primary">xseA</name>
    <name evidence="9" type="ordered locus">Dred_1072</name>
</gene>
<dbReference type="HAMAP" id="MF_00378">
    <property type="entry name" value="Exonuc_7_L"/>
    <property type="match status" value="1"/>
</dbReference>
<dbReference type="Pfam" id="PF02601">
    <property type="entry name" value="Exonuc_VII_L"/>
    <property type="match status" value="1"/>
</dbReference>
<evidence type="ECO:0000256" key="2">
    <source>
        <dbReference type="ARBA" id="ARBA00022722"/>
    </source>
</evidence>
<dbReference type="RefSeq" id="WP_011877433.1">
    <property type="nucleotide sequence ID" value="NC_009253.1"/>
</dbReference>
<evidence type="ECO:0000256" key="3">
    <source>
        <dbReference type="ARBA" id="ARBA00022801"/>
    </source>
</evidence>
<evidence type="ECO:0000256" key="6">
    <source>
        <dbReference type="RuleBase" id="RU004355"/>
    </source>
</evidence>
<accession>A4J3F4</accession>
<evidence type="ECO:0000259" key="7">
    <source>
        <dbReference type="Pfam" id="PF02601"/>
    </source>
</evidence>
<dbReference type="GO" id="GO:0003676">
    <property type="term" value="F:nucleic acid binding"/>
    <property type="evidence" value="ECO:0007669"/>
    <property type="project" value="InterPro"/>
</dbReference>
<evidence type="ECO:0000256" key="1">
    <source>
        <dbReference type="ARBA" id="ARBA00022490"/>
    </source>
</evidence>
<dbReference type="OrthoDB" id="9802795at2"/>
<dbReference type="PANTHER" id="PTHR30008">
    <property type="entry name" value="EXODEOXYRIBONUCLEASE 7 LARGE SUBUNIT"/>
    <property type="match status" value="1"/>
</dbReference>
<evidence type="ECO:0000313" key="9">
    <source>
        <dbReference type="EMBL" id="ABO49607.1"/>
    </source>
</evidence>
<evidence type="ECO:0000256" key="4">
    <source>
        <dbReference type="ARBA" id="ARBA00022839"/>
    </source>
</evidence>
<dbReference type="Proteomes" id="UP000001556">
    <property type="component" value="Chromosome"/>
</dbReference>
<dbReference type="PANTHER" id="PTHR30008:SF0">
    <property type="entry name" value="EXODEOXYRIBONUCLEASE 7 LARGE SUBUNIT"/>
    <property type="match status" value="1"/>
</dbReference>
<dbReference type="AlphaFoldDB" id="A4J3F4"/>
<comment type="catalytic activity">
    <reaction evidence="5 6">
        <text>Exonucleolytic cleavage in either 5'- to 3'- or 3'- to 5'-direction to yield nucleoside 5'-phosphates.</text>
        <dbReference type="EC" id="3.1.11.6"/>
    </reaction>
</comment>
<dbReference type="CDD" id="cd04489">
    <property type="entry name" value="ExoVII_LU_OBF"/>
    <property type="match status" value="1"/>
</dbReference>
<dbReference type="eggNOG" id="COG1570">
    <property type="taxonomic scope" value="Bacteria"/>
</dbReference>
<organism evidence="9 10">
    <name type="scientific">Desulforamulus reducens (strain ATCC BAA-1160 / DSM 100696 / MI-1)</name>
    <name type="common">Desulfotomaculum reducens</name>
    <dbReference type="NCBI Taxonomy" id="349161"/>
    <lineage>
        <taxon>Bacteria</taxon>
        <taxon>Bacillati</taxon>
        <taxon>Bacillota</taxon>
        <taxon>Clostridia</taxon>
        <taxon>Eubacteriales</taxon>
        <taxon>Peptococcaceae</taxon>
        <taxon>Desulforamulus</taxon>
    </lineage>
</organism>
<dbReference type="NCBIfam" id="TIGR00237">
    <property type="entry name" value="xseA"/>
    <property type="match status" value="1"/>
</dbReference>